<protein>
    <submittedName>
        <fullName evidence="5">Mammaglobin-A-like</fullName>
    </submittedName>
</protein>
<dbReference type="PROSITE" id="PS51257">
    <property type="entry name" value="PROKAR_LIPOPROTEIN"/>
    <property type="match status" value="1"/>
</dbReference>
<keyword evidence="4" id="KW-1185">Reference proteome</keyword>
<dbReference type="InterPro" id="IPR016126">
    <property type="entry name" value="Secretoglobin"/>
</dbReference>
<comment type="subcellular location">
    <subcellularLocation>
        <location evidence="1">Secreted</location>
    </subcellularLocation>
</comment>
<evidence type="ECO:0000313" key="5">
    <source>
        <dbReference type="RefSeq" id="XP_014648628.1"/>
    </source>
</evidence>
<dbReference type="PANTHER" id="PTHR14037:SF4">
    <property type="entry name" value="MAMMAGLOBIN-B"/>
    <property type="match status" value="1"/>
</dbReference>
<organism evidence="4 5">
    <name type="scientific">Ceratotherium simum simum</name>
    <name type="common">Southern white rhinoceros</name>
    <dbReference type="NCBI Taxonomy" id="73337"/>
    <lineage>
        <taxon>Eukaryota</taxon>
        <taxon>Metazoa</taxon>
        <taxon>Chordata</taxon>
        <taxon>Craniata</taxon>
        <taxon>Vertebrata</taxon>
        <taxon>Euteleostomi</taxon>
        <taxon>Mammalia</taxon>
        <taxon>Eutheria</taxon>
        <taxon>Laurasiatheria</taxon>
        <taxon>Perissodactyla</taxon>
        <taxon>Rhinocerotidae</taxon>
        <taxon>Ceratotherium</taxon>
    </lineage>
</organism>
<feature type="chain" id="PRO_5046803622" evidence="3">
    <location>
        <begin position="19"/>
        <end position="102"/>
    </location>
</feature>
<accession>A0ABM1D9Z7</accession>
<dbReference type="GeneID" id="101396131"/>
<gene>
    <name evidence="5" type="primary">LOC101396131</name>
</gene>
<evidence type="ECO:0000256" key="3">
    <source>
        <dbReference type="SAM" id="SignalP"/>
    </source>
</evidence>
<dbReference type="SUPFAM" id="SSF48201">
    <property type="entry name" value="Uteroglobin-like"/>
    <property type="match status" value="1"/>
</dbReference>
<evidence type="ECO:0000313" key="4">
    <source>
        <dbReference type="Proteomes" id="UP000694910"/>
    </source>
</evidence>
<name>A0ABM1D9Z7_CERSS</name>
<dbReference type="PANTHER" id="PTHR14037">
    <property type="entry name" value="MAMMAGLOBIN-RELATED"/>
    <property type="match status" value="1"/>
</dbReference>
<dbReference type="PROSITE" id="PS51311">
    <property type="entry name" value="SCGB"/>
    <property type="match status" value="1"/>
</dbReference>
<dbReference type="Proteomes" id="UP000694910">
    <property type="component" value="Unplaced"/>
</dbReference>
<dbReference type="Pfam" id="PF01099">
    <property type="entry name" value="Uteroglobin"/>
    <property type="match status" value="1"/>
</dbReference>
<reference evidence="5" key="1">
    <citation type="submission" date="2025-08" db="UniProtKB">
        <authorList>
            <consortium name="RefSeq"/>
        </authorList>
    </citation>
    <scope>IDENTIFICATION</scope>
</reference>
<sequence>MKLVTVLMLVALPLYCYAGSGCAVLEEVVEETIDPSLSTTEYLAAIREYVSDDATAKAAVELKQCFLNQSNETLNNIRVMQVISIFGSEDYRERSEINCLLL</sequence>
<dbReference type="InterPro" id="IPR035960">
    <property type="entry name" value="Secretoglobin_sf"/>
</dbReference>
<evidence type="ECO:0000256" key="1">
    <source>
        <dbReference type="ARBA" id="ARBA00004613"/>
    </source>
</evidence>
<proteinExistence type="predicted"/>
<feature type="signal peptide" evidence="3">
    <location>
        <begin position="1"/>
        <end position="18"/>
    </location>
</feature>
<keyword evidence="3" id="KW-0732">Signal</keyword>
<evidence type="ECO:0000256" key="2">
    <source>
        <dbReference type="ARBA" id="ARBA00022525"/>
    </source>
</evidence>
<dbReference type="RefSeq" id="XP_014648628.1">
    <property type="nucleotide sequence ID" value="XM_014793142.1"/>
</dbReference>
<keyword evidence="2" id="KW-0964">Secreted</keyword>